<name>A0AAV0ZJZ2_VICFA</name>
<reference evidence="1 2" key="1">
    <citation type="submission" date="2023-01" db="EMBL/GenBank/DDBJ databases">
        <authorList>
            <person name="Kreplak J."/>
        </authorList>
    </citation>
    <scope>NUCLEOTIDE SEQUENCE [LARGE SCALE GENOMIC DNA]</scope>
</reference>
<dbReference type="AlphaFoldDB" id="A0AAV0ZJZ2"/>
<keyword evidence="2" id="KW-1185">Reference proteome</keyword>
<sequence length="148" mass="16491">MSFPTLDSHLAEMLNFLRWNFPANIKSAKHIPHNIYVSSHDYFINTTHEKEDTSMGISEINEDIPQDTSQNNSFISNSPAIIPDLAESESLDPNTFVSPITISDHHSLTDNPVPIAIRKSSRNAPPPAHLKDYVCSSTITSACQYPIQ</sequence>
<dbReference type="Proteomes" id="UP001157006">
    <property type="component" value="Chromosome 2"/>
</dbReference>
<proteinExistence type="predicted"/>
<protein>
    <submittedName>
        <fullName evidence="1">Uncharacterized protein</fullName>
    </submittedName>
</protein>
<organism evidence="1 2">
    <name type="scientific">Vicia faba</name>
    <name type="common">Broad bean</name>
    <name type="synonym">Faba vulgaris</name>
    <dbReference type="NCBI Taxonomy" id="3906"/>
    <lineage>
        <taxon>Eukaryota</taxon>
        <taxon>Viridiplantae</taxon>
        <taxon>Streptophyta</taxon>
        <taxon>Embryophyta</taxon>
        <taxon>Tracheophyta</taxon>
        <taxon>Spermatophyta</taxon>
        <taxon>Magnoliopsida</taxon>
        <taxon>eudicotyledons</taxon>
        <taxon>Gunneridae</taxon>
        <taxon>Pentapetalae</taxon>
        <taxon>rosids</taxon>
        <taxon>fabids</taxon>
        <taxon>Fabales</taxon>
        <taxon>Fabaceae</taxon>
        <taxon>Papilionoideae</taxon>
        <taxon>50 kb inversion clade</taxon>
        <taxon>NPAAA clade</taxon>
        <taxon>Hologalegina</taxon>
        <taxon>IRL clade</taxon>
        <taxon>Fabeae</taxon>
        <taxon>Vicia</taxon>
    </lineage>
</organism>
<evidence type="ECO:0000313" key="1">
    <source>
        <dbReference type="EMBL" id="CAI8596192.1"/>
    </source>
</evidence>
<evidence type="ECO:0000313" key="2">
    <source>
        <dbReference type="Proteomes" id="UP001157006"/>
    </source>
</evidence>
<accession>A0AAV0ZJZ2</accession>
<gene>
    <name evidence="1" type="ORF">VFH_II023040</name>
</gene>
<dbReference type="EMBL" id="OX451737">
    <property type="protein sequence ID" value="CAI8596192.1"/>
    <property type="molecule type" value="Genomic_DNA"/>
</dbReference>